<name>A0AAV4VLP1_9ARAC</name>
<organism evidence="2 3">
    <name type="scientific">Caerostris darwini</name>
    <dbReference type="NCBI Taxonomy" id="1538125"/>
    <lineage>
        <taxon>Eukaryota</taxon>
        <taxon>Metazoa</taxon>
        <taxon>Ecdysozoa</taxon>
        <taxon>Arthropoda</taxon>
        <taxon>Chelicerata</taxon>
        <taxon>Arachnida</taxon>
        <taxon>Araneae</taxon>
        <taxon>Araneomorphae</taxon>
        <taxon>Entelegynae</taxon>
        <taxon>Araneoidea</taxon>
        <taxon>Araneidae</taxon>
        <taxon>Caerostris</taxon>
    </lineage>
</organism>
<gene>
    <name evidence="2" type="ORF">CDAR_503111</name>
</gene>
<accession>A0AAV4VLP1</accession>
<feature type="compositionally biased region" description="Basic and acidic residues" evidence="1">
    <location>
        <begin position="73"/>
        <end position="87"/>
    </location>
</feature>
<reference evidence="2 3" key="1">
    <citation type="submission" date="2021-06" db="EMBL/GenBank/DDBJ databases">
        <title>Caerostris darwini draft genome.</title>
        <authorList>
            <person name="Kono N."/>
            <person name="Arakawa K."/>
        </authorList>
    </citation>
    <scope>NUCLEOTIDE SEQUENCE [LARGE SCALE GENOMIC DNA]</scope>
</reference>
<comment type="caution">
    <text evidence="2">The sequence shown here is derived from an EMBL/GenBank/DDBJ whole genome shotgun (WGS) entry which is preliminary data.</text>
</comment>
<evidence type="ECO:0000313" key="2">
    <source>
        <dbReference type="EMBL" id="GIY71272.1"/>
    </source>
</evidence>
<proteinExistence type="predicted"/>
<evidence type="ECO:0000313" key="3">
    <source>
        <dbReference type="Proteomes" id="UP001054837"/>
    </source>
</evidence>
<dbReference type="AlphaFoldDB" id="A0AAV4VLP1"/>
<dbReference type="EMBL" id="BPLQ01013305">
    <property type="protein sequence ID" value="GIY71272.1"/>
    <property type="molecule type" value="Genomic_DNA"/>
</dbReference>
<sequence>MRLHQTARISDIGRMETRRYRALATRAVISCRDGHRASKKKGGHQAKLKFFGIGTTLHFLRPPSEHRAKKKEGHPARHLSETHREATKQGGGRVSRPNCDLMNRSDVRS</sequence>
<dbReference type="Proteomes" id="UP001054837">
    <property type="component" value="Unassembled WGS sequence"/>
</dbReference>
<feature type="region of interest" description="Disordered" evidence="1">
    <location>
        <begin position="64"/>
        <end position="109"/>
    </location>
</feature>
<evidence type="ECO:0000256" key="1">
    <source>
        <dbReference type="SAM" id="MobiDB-lite"/>
    </source>
</evidence>
<keyword evidence="3" id="KW-1185">Reference proteome</keyword>
<protein>
    <submittedName>
        <fullName evidence="2">Uncharacterized protein</fullName>
    </submittedName>
</protein>